<reference evidence="2" key="1">
    <citation type="submission" date="2022-07" db="EMBL/GenBank/DDBJ databases">
        <title>Tahibacter sp., a new gammaproteobacterium isolated from the silt sample collected at pig farm.</title>
        <authorList>
            <person name="Chen H."/>
        </authorList>
    </citation>
    <scope>NUCLEOTIDE SEQUENCE</scope>
    <source>
        <strain evidence="2">P2K</strain>
    </source>
</reference>
<accession>A0ABT1QVS4</accession>
<feature type="signal peptide" evidence="1">
    <location>
        <begin position="1"/>
        <end position="19"/>
    </location>
</feature>
<evidence type="ECO:0000313" key="3">
    <source>
        <dbReference type="Proteomes" id="UP001165498"/>
    </source>
</evidence>
<dbReference type="RefSeq" id="WP_255915551.1">
    <property type="nucleotide sequence ID" value="NZ_JANFQO010000016.1"/>
</dbReference>
<name>A0ABT1QVS4_9GAMM</name>
<dbReference type="EMBL" id="JANFQO010000016">
    <property type="protein sequence ID" value="MCQ4166361.1"/>
    <property type="molecule type" value="Genomic_DNA"/>
</dbReference>
<dbReference type="PROSITE" id="PS51257">
    <property type="entry name" value="PROKAR_LIPOPROTEIN"/>
    <property type="match status" value="1"/>
</dbReference>
<evidence type="ECO:0000313" key="2">
    <source>
        <dbReference type="EMBL" id="MCQ4166361.1"/>
    </source>
</evidence>
<proteinExistence type="predicted"/>
<protein>
    <submittedName>
        <fullName evidence="2">Uncharacterized protein</fullName>
    </submittedName>
</protein>
<keyword evidence="1" id="KW-0732">Signal</keyword>
<organism evidence="2 3">
    <name type="scientific">Tahibacter harae</name>
    <dbReference type="NCBI Taxonomy" id="2963937"/>
    <lineage>
        <taxon>Bacteria</taxon>
        <taxon>Pseudomonadati</taxon>
        <taxon>Pseudomonadota</taxon>
        <taxon>Gammaproteobacteria</taxon>
        <taxon>Lysobacterales</taxon>
        <taxon>Rhodanobacteraceae</taxon>
        <taxon>Tahibacter</taxon>
    </lineage>
</organism>
<gene>
    <name evidence="2" type="ORF">NM961_16705</name>
</gene>
<sequence length="141" mass="15217">MFKVIATVMCLLASTPAAAMSCGSRQSVKQAYAAAQDVFSAHVEEIYAAHGFGRDDFRFAKLRVLNVWKGDLAAGEIVRATAEDTVSFISDGFIPAHGSNVLVYSSGVQPFVLGICSRTAPLESTRDTKELEKLSRRSRDG</sequence>
<evidence type="ECO:0000256" key="1">
    <source>
        <dbReference type="SAM" id="SignalP"/>
    </source>
</evidence>
<feature type="chain" id="PRO_5045484522" evidence="1">
    <location>
        <begin position="20"/>
        <end position="141"/>
    </location>
</feature>
<keyword evidence="3" id="KW-1185">Reference proteome</keyword>
<comment type="caution">
    <text evidence="2">The sequence shown here is derived from an EMBL/GenBank/DDBJ whole genome shotgun (WGS) entry which is preliminary data.</text>
</comment>
<dbReference type="Proteomes" id="UP001165498">
    <property type="component" value="Unassembled WGS sequence"/>
</dbReference>